<keyword evidence="3" id="KW-1185">Reference proteome</keyword>
<feature type="region of interest" description="Disordered" evidence="1">
    <location>
        <begin position="132"/>
        <end position="154"/>
    </location>
</feature>
<proteinExistence type="predicted"/>
<feature type="compositionally biased region" description="Low complexity" evidence="1">
    <location>
        <begin position="231"/>
        <end position="241"/>
    </location>
</feature>
<dbReference type="GO" id="GO:0004407">
    <property type="term" value="F:histone deacetylase activity"/>
    <property type="evidence" value="ECO:0007669"/>
    <property type="project" value="TreeGrafter"/>
</dbReference>
<accession>A0A317XX84</accession>
<sequence length="308" mass="32508">MVFIVKLPGRGSRANTPEASNTPTSELPPSSTANLVPTSSTTSVPETANVPSAGAEVPSTTSEKLENAQSDPQQPPPSASPGAELDILLAPSVLHHRYVRGVDKSLIVERPERIRAVLLGIATAIGKVGVDARPPLPSTEPSTTGPVKSQPAADAEDDLVARLGSMSMTQNAGALQDQAEQRQRFRVLHSHQSLTLDPPHPAVAFAHAHAEETVAVLESAYQQAREKRRGGPSPSLLSQSSDYLTRSDANGRETTPMPATATNQQQPSESQPGLENAATAPTTKMVSHAAYLEYLCSRAPDHPPLSRA</sequence>
<evidence type="ECO:0000313" key="3">
    <source>
        <dbReference type="Proteomes" id="UP000246740"/>
    </source>
</evidence>
<dbReference type="PANTHER" id="PTHR47558:SF1">
    <property type="entry name" value="HISTONE DEACETYLASE HOS3"/>
    <property type="match status" value="1"/>
</dbReference>
<dbReference type="InParanoid" id="A0A317XX84"/>
<name>A0A317XX84_9BASI</name>
<feature type="region of interest" description="Disordered" evidence="1">
    <location>
        <begin position="220"/>
        <end position="280"/>
    </location>
</feature>
<dbReference type="OrthoDB" id="2551978at2759"/>
<feature type="compositionally biased region" description="Polar residues" evidence="1">
    <location>
        <begin position="13"/>
        <end position="37"/>
    </location>
</feature>
<feature type="non-terminal residue" evidence="2">
    <location>
        <position position="308"/>
    </location>
</feature>
<dbReference type="Proteomes" id="UP000246740">
    <property type="component" value="Unassembled WGS sequence"/>
</dbReference>
<evidence type="ECO:0000313" key="2">
    <source>
        <dbReference type="EMBL" id="PWZ01949.1"/>
    </source>
</evidence>
<dbReference type="GO" id="GO:0005634">
    <property type="term" value="C:nucleus"/>
    <property type="evidence" value="ECO:0007669"/>
    <property type="project" value="TreeGrafter"/>
</dbReference>
<evidence type="ECO:0000256" key="1">
    <source>
        <dbReference type="SAM" id="MobiDB-lite"/>
    </source>
</evidence>
<gene>
    <name evidence="2" type="ORF">BCV70DRAFT_148517</name>
</gene>
<feature type="compositionally biased region" description="Polar residues" evidence="1">
    <location>
        <begin position="260"/>
        <end position="280"/>
    </location>
</feature>
<dbReference type="InterPro" id="IPR053244">
    <property type="entry name" value="HDAC_HD_type_1"/>
</dbReference>
<reference evidence="2 3" key="1">
    <citation type="journal article" date="2018" name="Mol. Biol. Evol.">
        <title>Broad Genomic Sampling Reveals a Smut Pathogenic Ancestry of the Fungal Clade Ustilaginomycotina.</title>
        <authorList>
            <person name="Kijpornyongpan T."/>
            <person name="Mondo S.J."/>
            <person name="Barry K."/>
            <person name="Sandor L."/>
            <person name="Lee J."/>
            <person name="Lipzen A."/>
            <person name="Pangilinan J."/>
            <person name="LaButti K."/>
            <person name="Hainaut M."/>
            <person name="Henrissat B."/>
            <person name="Grigoriev I.V."/>
            <person name="Spatafora J.W."/>
            <person name="Aime M.C."/>
        </authorList>
    </citation>
    <scope>NUCLEOTIDE SEQUENCE [LARGE SCALE GENOMIC DNA]</scope>
    <source>
        <strain evidence="2 3">MCA 3645</strain>
    </source>
</reference>
<dbReference type="PANTHER" id="PTHR47558">
    <property type="entry name" value="HISTONE DEACETYLASE HOS3"/>
    <property type="match status" value="1"/>
</dbReference>
<feature type="region of interest" description="Disordered" evidence="1">
    <location>
        <begin position="1"/>
        <end position="83"/>
    </location>
</feature>
<organism evidence="2 3">
    <name type="scientific">Testicularia cyperi</name>
    <dbReference type="NCBI Taxonomy" id="1882483"/>
    <lineage>
        <taxon>Eukaryota</taxon>
        <taxon>Fungi</taxon>
        <taxon>Dikarya</taxon>
        <taxon>Basidiomycota</taxon>
        <taxon>Ustilaginomycotina</taxon>
        <taxon>Ustilaginomycetes</taxon>
        <taxon>Ustilaginales</taxon>
        <taxon>Anthracoideaceae</taxon>
        <taxon>Testicularia</taxon>
    </lineage>
</organism>
<dbReference type="STRING" id="1882483.A0A317XX84"/>
<dbReference type="EMBL" id="KZ819189">
    <property type="protein sequence ID" value="PWZ01949.1"/>
    <property type="molecule type" value="Genomic_DNA"/>
</dbReference>
<protein>
    <submittedName>
        <fullName evidence="2">Uncharacterized protein</fullName>
    </submittedName>
</protein>
<dbReference type="AlphaFoldDB" id="A0A317XX84"/>